<dbReference type="Pfam" id="PF00078">
    <property type="entry name" value="RVT_1"/>
    <property type="match status" value="1"/>
</dbReference>
<dbReference type="InterPro" id="IPR036691">
    <property type="entry name" value="Endo/exonu/phosph_ase_sf"/>
</dbReference>
<dbReference type="PANTHER" id="PTHR33116">
    <property type="entry name" value="REVERSE TRANSCRIPTASE ZINC-BINDING DOMAIN-CONTAINING PROTEIN-RELATED-RELATED"/>
    <property type="match status" value="1"/>
</dbReference>
<evidence type="ECO:0000256" key="2">
    <source>
        <dbReference type="SAM" id="MobiDB-lite"/>
    </source>
</evidence>
<feature type="domain" description="RRM" evidence="3">
    <location>
        <begin position="16"/>
        <end position="95"/>
    </location>
</feature>
<comment type="caution">
    <text evidence="4">The sequence shown here is derived from an EMBL/GenBank/DDBJ whole genome shotgun (WGS) entry which is preliminary data.</text>
</comment>
<proteinExistence type="predicted"/>
<feature type="region of interest" description="Disordered" evidence="2">
    <location>
        <begin position="224"/>
        <end position="256"/>
    </location>
</feature>
<dbReference type="SUPFAM" id="SSF56219">
    <property type="entry name" value="DNase I-like"/>
    <property type="match status" value="1"/>
</dbReference>
<dbReference type="InterPro" id="IPR026960">
    <property type="entry name" value="RVT-Znf"/>
</dbReference>
<dbReference type="Gene3D" id="3.60.10.10">
    <property type="entry name" value="Endonuclease/exonuclease/phosphatase"/>
    <property type="match status" value="1"/>
</dbReference>
<dbReference type="InterPro" id="IPR000504">
    <property type="entry name" value="RRM_dom"/>
</dbReference>
<protein>
    <submittedName>
        <fullName evidence="4">RNA-directed DNA polymerase, eukaryota, reverse transcriptase zinc-binding domain protein</fullName>
    </submittedName>
</protein>
<dbReference type="CDD" id="cd00590">
    <property type="entry name" value="RRM_SF"/>
    <property type="match status" value="1"/>
</dbReference>
<dbReference type="Gene3D" id="3.30.70.330">
    <property type="match status" value="1"/>
</dbReference>
<dbReference type="GO" id="GO:0003723">
    <property type="term" value="F:RNA binding"/>
    <property type="evidence" value="ECO:0007669"/>
    <property type="project" value="UniProtKB-UniRule"/>
</dbReference>
<dbReference type="InterPro" id="IPR035979">
    <property type="entry name" value="RBD_domain_sf"/>
</dbReference>
<dbReference type="CDD" id="cd01650">
    <property type="entry name" value="RT_nLTR_like"/>
    <property type="match status" value="1"/>
</dbReference>
<dbReference type="EMBL" id="BKCJ010005788">
    <property type="protein sequence ID" value="GEU68640.1"/>
    <property type="molecule type" value="Genomic_DNA"/>
</dbReference>
<keyword evidence="4" id="KW-0808">Transferase</keyword>
<feature type="compositionally biased region" description="Basic and acidic residues" evidence="2">
    <location>
        <begin position="235"/>
        <end position="244"/>
    </location>
</feature>
<keyword evidence="4" id="KW-0548">Nucleotidyltransferase</keyword>
<dbReference type="PANTHER" id="PTHR33116:SF77">
    <property type="entry name" value="RNA-DIRECTED DNA POLYMERASE"/>
    <property type="match status" value="1"/>
</dbReference>
<evidence type="ECO:0000259" key="3">
    <source>
        <dbReference type="PROSITE" id="PS50102"/>
    </source>
</evidence>
<feature type="non-terminal residue" evidence="4">
    <location>
        <position position="1242"/>
    </location>
</feature>
<dbReference type="GO" id="GO:0003964">
    <property type="term" value="F:RNA-directed DNA polymerase activity"/>
    <property type="evidence" value="ECO:0007669"/>
    <property type="project" value="UniProtKB-KW"/>
</dbReference>
<sequence length="1242" mass="142356">MESYRSKEDDVSRISTSIYVLNFLESFSAKDLFHSYKQYGHVVDTFIPFNRSKDGKRFGFVRFINVFNVERLKFGYNRNINNVRAKEVMTTSSSKSYVHAVKVKNMFEALECDSMPSIVLDDECLISKYLSKALLGRVKDFASLPNLKIVLKNEGFVEIKIQYMGEFWVLLEFPSSKTTELFQENMGVGSWFSELKQASFDFIPEGRIEEEGFHSKRLCIYSKPDDSDDDDESDNGFKDGDAKVQDGGSCEDDSDEVEVPETMFEESLEQKENQSKDPFGIYLLLNKNKDKSKNIKPSDHSLKYPPGFTPNGDNNEFCMHEENVRSVNDRKEILPIRVPRRRFRVRSVEGSSMNCLSLNIQGLAQKVKKDWVKELCIKNKVNFLAIQETKLENMDLWSVKACWGNYVFDFVHSDFVGNSGGILCIWDPNSFRKNNVTVLDYFCMVRGVWLKTGVDILMVVVYAPQELRDKCILWEYLEHVINQWDGEVVIMGDFNEVRFKSERFGLVFNVQGANVFNAVIANAGQEEVPLGGSSFTWCHKSATKISKLDRQFWSTIENDVFAAVSHFFTFGDIPNGCNSCFIALILKVPDANLVKDFRPISLIGSMYKIIAKILANRLVGVLGNIVNEVKSAFITEREILDGPFILNEVIQWFKLKKQQSLIFKVDFEKAYDSIRWDFLDDVLKKFGFDNKCNINTLFHVLECFFQASGLRINMCKSKIMGVNVGDEKVKSAASKLGCLILNTPFSYLGTKVKGNMSRVQAWTEVVDKVKSRLSNWKMKSLSIGEKGGLGVSSLYALNRALMMKLVWRFYSQKESLCARVIKAIYGDDGHVGKASKARSRSCWRNIVNEVRILSNQETEKEVTLNSKMSDTRLENSLCRSIRGGVEHVQFNELSDMLQSVSLMPYSDSWVWSLEGSGEFSVASIRKIIDDNRLSTVDTRTLWIKCVPIKVNVIAWKIKIEALPTRFNISRRGLRINMCKSKIMGVNVGDEKVKSTTSKLGCLILNTLFSYLGTKVGGNMSQVQAWTEVVDKVKSRLSNWKMKSLSIGETEKEVTVNSKMSDTRLKNSLRCSIRGGVEQVQFNQLSDMLQSISLMPYSDRTIWIKYVPIKVNVLAWKIKMEALPTRFNISRRGIDIDSILCPICECGVESARHVFFSCSLVRQIVRKVCSWWDVMYIDVNSYAEWFNWMNSLHLKSKSKLMIECVLYVVWWHVWTFRNKLLFEDKNPSKAIIFDDVVSRSYYW</sequence>
<evidence type="ECO:0000313" key="4">
    <source>
        <dbReference type="EMBL" id="GEU68640.1"/>
    </source>
</evidence>
<gene>
    <name evidence="4" type="ORF">Tci_040618</name>
</gene>
<dbReference type="AlphaFoldDB" id="A0A6L2M4U1"/>
<dbReference type="InterPro" id="IPR012677">
    <property type="entry name" value="Nucleotide-bd_a/b_plait_sf"/>
</dbReference>
<dbReference type="InterPro" id="IPR000477">
    <property type="entry name" value="RT_dom"/>
</dbReference>
<reference evidence="4" key="1">
    <citation type="journal article" date="2019" name="Sci. Rep.">
        <title>Draft genome of Tanacetum cinerariifolium, the natural source of mosquito coil.</title>
        <authorList>
            <person name="Yamashiro T."/>
            <person name="Shiraishi A."/>
            <person name="Satake H."/>
            <person name="Nakayama K."/>
        </authorList>
    </citation>
    <scope>NUCLEOTIDE SEQUENCE</scope>
</reference>
<keyword evidence="1" id="KW-0694">RNA-binding</keyword>
<dbReference type="PROSITE" id="PS50102">
    <property type="entry name" value="RRM"/>
    <property type="match status" value="1"/>
</dbReference>
<name>A0A6L2M4U1_TANCI</name>
<organism evidence="4">
    <name type="scientific">Tanacetum cinerariifolium</name>
    <name type="common">Dalmatian daisy</name>
    <name type="synonym">Chrysanthemum cinerariifolium</name>
    <dbReference type="NCBI Taxonomy" id="118510"/>
    <lineage>
        <taxon>Eukaryota</taxon>
        <taxon>Viridiplantae</taxon>
        <taxon>Streptophyta</taxon>
        <taxon>Embryophyta</taxon>
        <taxon>Tracheophyta</taxon>
        <taxon>Spermatophyta</taxon>
        <taxon>Magnoliopsida</taxon>
        <taxon>eudicotyledons</taxon>
        <taxon>Gunneridae</taxon>
        <taxon>Pentapetalae</taxon>
        <taxon>asterids</taxon>
        <taxon>campanulids</taxon>
        <taxon>Asterales</taxon>
        <taxon>Asteraceae</taxon>
        <taxon>Asteroideae</taxon>
        <taxon>Anthemideae</taxon>
        <taxon>Anthemidinae</taxon>
        <taxon>Tanacetum</taxon>
    </lineage>
</organism>
<keyword evidence="4" id="KW-0695">RNA-directed DNA polymerase</keyword>
<dbReference type="SUPFAM" id="SSF54928">
    <property type="entry name" value="RNA-binding domain, RBD"/>
    <property type="match status" value="1"/>
</dbReference>
<dbReference type="Pfam" id="PF13966">
    <property type="entry name" value="zf-RVT"/>
    <property type="match status" value="1"/>
</dbReference>
<evidence type="ECO:0000256" key="1">
    <source>
        <dbReference type="PROSITE-ProRule" id="PRU00176"/>
    </source>
</evidence>
<accession>A0A6L2M4U1</accession>